<accession>A0ABV4WCJ4</accession>
<gene>
    <name evidence="1" type="ORF">ACE05E_20770</name>
</gene>
<dbReference type="RefSeq" id="WP_374816241.1">
    <property type="nucleotide sequence ID" value="NZ_JBHFLD010000064.1"/>
</dbReference>
<reference evidence="1 2" key="1">
    <citation type="submission" date="2024-09" db="EMBL/GenBank/DDBJ databases">
        <title>Draft genome sequences of 6 high pH adapted Marinobacter shengliensis sp. isolated from Mariana forearc serpentinite mud volcanoes.</title>
        <authorList>
            <person name="Elkassas S."/>
            <person name="Serres M."/>
            <person name="Michael N."/>
            <person name="Amina P."/>
            <person name="Teodora Z."/>
            <person name="Julie H."/>
        </authorList>
    </citation>
    <scope>NUCLEOTIDE SEQUENCE [LARGE SCALE GENOMIC DNA]</scope>
    <source>
        <strain evidence="1 2">EB4</strain>
    </source>
</reference>
<dbReference type="EMBL" id="JBHFLD010000064">
    <property type="protein sequence ID" value="MFB2717906.1"/>
    <property type="molecule type" value="Genomic_DNA"/>
</dbReference>
<dbReference type="Proteomes" id="UP001576762">
    <property type="component" value="Unassembled WGS sequence"/>
</dbReference>
<name>A0ABV4WCJ4_9GAMM</name>
<sequence>MEQSDRQLGESTAERLNRHCACITFDRLAIDRALTDQLGDEAGELLSNSAWQPFFSNVAVFIPPRDLDQMTATVQALEAATALPEYQQRVLSWAPPTARINPGPVGAFMGYDFHLGKEGPCLIEINTNAGGAFLNAMLAQAQLQCCDNATRVAGPADFETAVITQFEREWRAQRGSGRPERIAIVDDQPAEQYLYPEFRLAQQLFRKNGIDALILSPSDLRYEGGALYGDGKRIDLVYNRLVDFGLEAPEHHALRSAWLDGGAVITPNPNSHALYADKRNLAVLSDQTALVRWGLSAEFAEVLHSGVPHTVQVTADRADELWQQRREWCVFRRT</sequence>
<evidence type="ECO:0000313" key="2">
    <source>
        <dbReference type="Proteomes" id="UP001576762"/>
    </source>
</evidence>
<proteinExistence type="predicted"/>
<comment type="caution">
    <text evidence="1">The sequence shown here is derived from an EMBL/GenBank/DDBJ whole genome shotgun (WGS) entry which is preliminary data.</text>
</comment>
<evidence type="ECO:0008006" key="3">
    <source>
        <dbReference type="Google" id="ProtNLM"/>
    </source>
</evidence>
<protein>
    <recommendedName>
        <fullName evidence="3">Circularly permuted ATPgrasp domain-containing protein</fullName>
    </recommendedName>
</protein>
<keyword evidence="2" id="KW-1185">Reference proteome</keyword>
<evidence type="ECO:0000313" key="1">
    <source>
        <dbReference type="EMBL" id="MFB2717906.1"/>
    </source>
</evidence>
<organism evidence="1 2">
    <name type="scientific">Marinobacter shengliensis</name>
    <dbReference type="NCBI Taxonomy" id="1389223"/>
    <lineage>
        <taxon>Bacteria</taxon>
        <taxon>Pseudomonadati</taxon>
        <taxon>Pseudomonadota</taxon>
        <taxon>Gammaproteobacteria</taxon>
        <taxon>Pseudomonadales</taxon>
        <taxon>Marinobacteraceae</taxon>
        <taxon>Marinobacter</taxon>
    </lineage>
</organism>